<dbReference type="GO" id="GO:0005634">
    <property type="term" value="C:nucleus"/>
    <property type="evidence" value="ECO:0007669"/>
    <property type="project" value="TreeGrafter"/>
</dbReference>
<proteinExistence type="predicted"/>
<dbReference type="InterPro" id="IPR050883">
    <property type="entry name" value="PNGase"/>
</dbReference>
<dbReference type="Gene3D" id="3.30.2080.10">
    <property type="entry name" value="GH92 mannosidase domain"/>
    <property type="match status" value="1"/>
</dbReference>
<keyword evidence="1" id="KW-0812">Transmembrane</keyword>
<evidence type="ECO:0000313" key="4">
    <source>
        <dbReference type="Proteomes" id="UP000034947"/>
    </source>
</evidence>
<protein>
    <submittedName>
        <fullName evidence="3">Glycosyl hydrolase, family 92 protein</fullName>
    </submittedName>
</protein>
<evidence type="ECO:0000259" key="2">
    <source>
        <dbReference type="Pfam" id="PF07971"/>
    </source>
</evidence>
<dbReference type="InterPro" id="IPR012939">
    <property type="entry name" value="Glyco_hydro_92"/>
</dbReference>
<dbReference type="GO" id="GO:0000224">
    <property type="term" value="F:peptide-N4-(N-acetyl-beta-glucosaminyl)asparagine amidase activity"/>
    <property type="evidence" value="ECO:0007669"/>
    <property type="project" value="TreeGrafter"/>
</dbReference>
<sequence length="107" mass="12131">MNSWLVWQMLGIYLPVVTQPVYLIASPWFSDLNMTINGNQTLRIRAAGLDEGYFVQSVRINGEPWEKNWFEHEDLMAHGGTLEFALGAEMKTWETGAVPPSPGHVRL</sequence>
<name>A0A0F8WNJ5_9EURO</name>
<reference evidence="3 4" key="1">
    <citation type="submission" date="2015-02" db="EMBL/GenBank/DDBJ databases">
        <title>Draft Genome Sequences of Two Closely-Related Aflatoxigenic Aspergillus Species Obtained from the Cote d'Ivoire.</title>
        <authorList>
            <person name="Moore G.G."/>
            <person name="Beltz S.B."/>
            <person name="Mack B.M."/>
        </authorList>
    </citation>
    <scope>NUCLEOTIDE SEQUENCE [LARGE SCALE GENOMIC DNA]</scope>
    <source>
        <strain evidence="3 4">SRRC1432</strain>
    </source>
</reference>
<comment type="caution">
    <text evidence="3">The sequence shown here is derived from an EMBL/GenBank/DDBJ whole genome shotgun (WGS) entry which is preliminary data.</text>
</comment>
<feature type="domain" description="Glycosyl hydrolase family 92" evidence="2">
    <location>
        <begin position="1"/>
        <end position="87"/>
    </location>
</feature>
<evidence type="ECO:0000313" key="3">
    <source>
        <dbReference type="EMBL" id="KKK12882.1"/>
    </source>
</evidence>
<keyword evidence="1" id="KW-1133">Transmembrane helix</keyword>
<dbReference type="PANTHER" id="PTHR12143">
    <property type="entry name" value="PEPTIDE N-GLYCANASE PNGASE -RELATED"/>
    <property type="match status" value="1"/>
</dbReference>
<keyword evidence="4" id="KW-1185">Reference proteome</keyword>
<keyword evidence="3" id="KW-0378">Hydrolase</keyword>
<dbReference type="Proteomes" id="UP000034947">
    <property type="component" value="Unassembled WGS sequence"/>
</dbReference>
<dbReference type="GO" id="GO:0006516">
    <property type="term" value="P:glycoprotein catabolic process"/>
    <property type="evidence" value="ECO:0007669"/>
    <property type="project" value="TreeGrafter"/>
</dbReference>
<accession>A0A0F8WNJ5</accession>
<gene>
    <name evidence="3" type="ORF">AOCH_007460</name>
</gene>
<feature type="transmembrane region" description="Helical" evidence="1">
    <location>
        <begin position="6"/>
        <end position="25"/>
    </location>
</feature>
<evidence type="ECO:0000256" key="1">
    <source>
        <dbReference type="SAM" id="Phobius"/>
    </source>
</evidence>
<keyword evidence="1" id="KW-0472">Membrane</keyword>
<dbReference type="OrthoDB" id="4451618at2759"/>
<dbReference type="EMBL" id="JYKN01003361">
    <property type="protein sequence ID" value="KKK12882.1"/>
    <property type="molecule type" value="Genomic_DNA"/>
</dbReference>
<dbReference type="Pfam" id="PF07971">
    <property type="entry name" value="Glyco_hydro_92"/>
    <property type="match status" value="1"/>
</dbReference>
<dbReference type="GO" id="GO:0005829">
    <property type="term" value="C:cytosol"/>
    <property type="evidence" value="ECO:0007669"/>
    <property type="project" value="TreeGrafter"/>
</dbReference>
<dbReference type="AlphaFoldDB" id="A0A0F8WNJ5"/>
<organism evidence="3 4">
    <name type="scientific">Aspergillus ochraceoroseus</name>
    <dbReference type="NCBI Taxonomy" id="138278"/>
    <lineage>
        <taxon>Eukaryota</taxon>
        <taxon>Fungi</taxon>
        <taxon>Dikarya</taxon>
        <taxon>Ascomycota</taxon>
        <taxon>Pezizomycotina</taxon>
        <taxon>Eurotiomycetes</taxon>
        <taxon>Eurotiomycetidae</taxon>
        <taxon>Eurotiales</taxon>
        <taxon>Aspergillaceae</taxon>
        <taxon>Aspergillus</taxon>
        <taxon>Aspergillus subgen. Nidulantes</taxon>
    </lineage>
</organism>
<dbReference type="VEuPathDB" id="FungiDB:P175DRAFT_0504759"/>
<dbReference type="PANTHER" id="PTHR12143:SF27">
    <property type="entry name" value="ALPHA-1,2-MANNOSIDASE FAMILY PROTEIN (AFU_ORTHOLOGUE AFUA_5G10520)"/>
    <property type="match status" value="1"/>
</dbReference>